<gene>
    <name evidence="2" type="ORF">PENTCL1PPCAC_21710</name>
</gene>
<feature type="non-terminal residue" evidence="2">
    <location>
        <position position="122"/>
    </location>
</feature>
<feature type="transmembrane region" description="Helical" evidence="1">
    <location>
        <begin position="12"/>
        <end position="32"/>
    </location>
</feature>
<keyword evidence="3" id="KW-1185">Reference proteome</keyword>
<accession>A0AAV5TYA9</accession>
<organism evidence="2 3">
    <name type="scientific">Pristionchus entomophagus</name>
    <dbReference type="NCBI Taxonomy" id="358040"/>
    <lineage>
        <taxon>Eukaryota</taxon>
        <taxon>Metazoa</taxon>
        <taxon>Ecdysozoa</taxon>
        <taxon>Nematoda</taxon>
        <taxon>Chromadorea</taxon>
        <taxon>Rhabditida</taxon>
        <taxon>Rhabditina</taxon>
        <taxon>Diplogasteromorpha</taxon>
        <taxon>Diplogasteroidea</taxon>
        <taxon>Neodiplogasteridae</taxon>
        <taxon>Pristionchus</taxon>
    </lineage>
</organism>
<feature type="non-terminal residue" evidence="2">
    <location>
        <position position="1"/>
    </location>
</feature>
<protein>
    <recommendedName>
        <fullName evidence="4">G protein-coupled receptor</fullName>
    </recommendedName>
</protein>
<dbReference type="EMBL" id="BTSX01000005">
    <property type="protein sequence ID" value="GMS99535.1"/>
    <property type="molecule type" value="Genomic_DNA"/>
</dbReference>
<evidence type="ECO:0000256" key="1">
    <source>
        <dbReference type="SAM" id="Phobius"/>
    </source>
</evidence>
<keyword evidence="1" id="KW-0472">Membrane</keyword>
<keyword evidence="1" id="KW-0812">Transmembrane</keyword>
<proteinExistence type="predicted"/>
<reference evidence="2" key="1">
    <citation type="submission" date="2023-10" db="EMBL/GenBank/DDBJ databases">
        <title>Genome assembly of Pristionchus species.</title>
        <authorList>
            <person name="Yoshida K."/>
            <person name="Sommer R.J."/>
        </authorList>
    </citation>
    <scope>NUCLEOTIDE SEQUENCE</scope>
    <source>
        <strain evidence="2">RS0144</strain>
    </source>
</reference>
<evidence type="ECO:0000313" key="3">
    <source>
        <dbReference type="Proteomes" id="UP001432027"/>
    </source>
</evidence>
<evidence type="ECO:0008006" key="4">
    <source>
        <dbReference type="Google" id="ProtNLM"/>
    </source>
</evidence>
<dbReference type="AlphaFoldDB" id="A0AAV5TYA9"/>
<evidence type="ECO:0000313" key="2">
    <source>
        <dbReference type="EMBL" id="GMS99535.1"/>
    </source>
</evidence>
<name>A0AAV5TYA9_9BILA</name>
<keyword evidence="1" id="KW-1133">Transmembrane helix</keyword>
<sequence>NLHLYVNESRVTLALLNLISYVIFLSVPLLNVSQLSVLQFNIFKHFVVGENLPLLGWILNPRAVVLYNRMMIQSSHRAYFLKCFVDISGFHSNSLHCVRKIVQLFLSLENASTATNSENSSD</sequence>
<comment type="caution">
    <text evidence="2">The sequence shown here is derived from an EMBL/GenBank/DDBJ whole genome shotgun (WGS) entry which is preliminary data.</text>
</comment>
<dbReference type="Proteomes" id="UP001432027">
    <property type="component" value="Unassembled WGS sequence"/>
</dbReference>